<dbReference type="EMBL" id="JBDFQZ010000011">
    <property type="protein sequence ID" value="KAK9675752.1"/>
    <property type="molecule type" value="Genomic_DNA"/>
</dbReference>
<reference evidence="2" key="1">
    <citation type="submission" date="2024-03" db="EMBL/GenBank/DDBJ databases">
        <title>WGS assembly of Saponaria officinalis var. Norfolk2.</title>
        <authorList>
            <person name="Jenkins J."/>
            <person name="Shu S."/>
            <person name="Grimwood J."/>
            <person name="Barry K."/>
            <person name="Goodstein D."/>
            <person name="Schmutz J."/>
            <person name="Leebens-Mack J."/>
            <person name="Osbourn A."/>
        </authorList>
    </citation>
    <scope>NUCLEOTIDE SEQUENCE [LARGE SCALE GENOMIC DNA]</scope>
    <source>
        <strain evidence="2">JIC</strain>
    </source>
</reference>
<gene>
    <name evidence="2" type="ORF">RND81_11G028200</name>
</gene>
<accession>A0AAW1HGC4</accession>
<dbReference type="Gene3D" id="3.60.10.10">
    <property type="entry name" value="Endonuclease/exonuclease/phosphatase"/>
    <property type="match status" value="1"/>
</dbReference>
<comment type="caution">
    <text evidence="2">The sequence shown here is derived from an EMBL/GenBank/DDBJ whole genome shotgun (WGS) entry which is preliminary data.</text>
</comment>
<evidence type="ECO:0000259" key="1">
    <source>
        <dbReference type="Pfam" id="PF03372"/>
    </source>
</evidence>
<evidence type="ECO:0000313" key="2">
    <source>
        <dbReference type="EMBL" id="KAK9675752.1"/>
    </source>
</evidence>
<evidence type="ECO:0000313" key="3">
    <source>
        <dbReference type="Proteomes" id="UP001443914"/>
    </source>
</evidence>
<proteinExistence type="predicted"/>
<dbReference type="AlphaFoldDB" id="A0AAW1HGC4"/>
<sequence>MKLLNLNCRGLGNPDAVGGLCSLIRSEAPAMVFLYGTKLSRSEMKKTRSSFNGYDGYDVDSAGRSGGLSLIWRRDVMCHLRSASLHHIDFDVELGGRRWRFTGLYGWPAIQDRYFTWQLLRELARESTDPWICIGDFNEILFSTEMKGGDRAQWQMNNFRDAVDECGLREVPYEGYMYTYDNGQREAKRQSRHCLEFFILVFIELTNPIRKN</sequence>
<dbReference type="InterPro" id="IPR005135">
    <property type="entry name" value="Endo/exonuclease/phosphatase"/>
</dbReference>
<dbReference type="Pfam" id="PF03372">
    <property type="entry name" value="Exo_endo_phos"/>
    <property type="match status" value="1"/>
</dbReference>
<name>A0AAW1HGC4_SAPOF</name>
<protein>
    <recommendedName>
        <fullName evidence="1">Endonuclease/exonuclease/phosphatase domain-containing protein</fullName>
    </recommendedName>
</protein>
<dbReference type="PANTHER" id="PTHR35218:SF9">
    <property type="entry name" value="ENDONUCLEASE_EXONUCLEASE_PHOSPHATASE DOMAIN-CONTAINING PROTEIN"/>
    <property type="match status" value="1"/>
</dbReference>
<dbReference type="InterPro" id="IPR036691">
    <property type="entry name" value="Endo/exonu/phosph_ase_sf"/>
</dbReference>
<dbReference type="PANTHER" id="PTHR35218">
    <property type="entry name" value="RNASE H DOMAIN-CONTAINING PROTEIN"/>
    <property type="match status" value="1"/>
</dbReference>
<dbReference type="GO" id="GO:0003824">
    <property type="term" value="F:catalytic activity"/>
    <property type="evidence" value="ECO:0007669"/>
    <property type="project" value="InterPro"/>
</dbReference>
<dbReference type="SUPFAM" id="SSF56219">
    <property type="entry name" value="DNase I-like"/>
    <property type="match status" value="1"/>
</dbReference>
<dbReference type="Proteomes" id="UP001443914">
    <property type="component" value="Unassembled WGS sequence"/>
</dbReference>
<organism evidence="2 3">
    <name type="scientific">Saponaria officinalis</name>
    <name type="common">Common soapwort</name>
    <name type="synonym">Lychnis saponaria</name>
    <dbReference type="NCBI Taxonomy" id="3572"/>
    <lineage>
        <taxon>Eukaryota</taxon>
        <taxon>Viridiplantae</taxon>
        <taxon>Streptophyta</taxon>
        <taxon>Embryophyta</taxon>
        <taxon>Tracheophyta</taxon>
        <taxon>Spermatophyta</taxon>
        <taxon>Magnoliopsida</taxon>
        <taxon>eudicotyledons</taxon>
        <taxon>Gunneridae</taxon>
        <taxon>Pentapetalae</taxon>
        <taxon>Caryophyllales</taxon>
        <taxon>Caryophyllaceae</taxon>
        <taxon>Caryophylleae</taxon>
        <taxon>Saponaria</taxon>
    </lineage>
</organism>
<feature type="domain" description="Endonuclease/exonuclease/phosphatase" evidence="1">
    <location>
        <begin position="6"/>
        <end position="153"/>
    </location>
</feature>
<keyword evidence="3" id="KW-1185">Reference proteome</keyword>